<evidence type="ECO:0000256" key="1">
    <source>
        <dbReference type="SAM" id="MobiDB-lite"/>
    </source>
</evidence>
<dbReference type="EMBL" id="MU007042">
    <property type="protein sequence ID" value="KAF2430042.1"/>
    <property type="molecule type" value="Genomic_DNA"/>
</dbReference>
<gene>
    <name evidence="2" type="ORF">EJ08DRAFT_259227</name>
</gene>
<proteinExistence type="predicted"/>
<feature type="compositionally biased region" description="Basic and acidic residues" evidence="1">
    <location>
        <begin position="34"/>
        <end position="46"/>
    </location>
</feature>
<protein>
    <submittedName>
        <fullName evidence="2">Uncharacterized protein</fullName>
    </submittedName>
</protein>
<evidence type="ECO:0000313" key="2">
    <source>
        <dbReference type="EMBL" id="KAF2430042.1"/>
    </source>
</evidence>
<feature type="region of interest" description="Disordered" evidence="1">
    <location>
        <begin position="28"/>
        <end position="113"/>
    </location>
</feature>
<name>A0A9P4TYN0_9PEZI</name>
<sequence length="157" mass="16514">MTDLIVKVVRGSHTPAYSALNLSTVTIGGSRQHSAGDTEVGPKDTSKPAPVRSKSAPLQNKTAPPLLRKLTPFVSPKKNKDTPSTLPNIPERTADSKRQPGGSANTVPELNSVAVADFGKPKVDADGDEMGVSAPSAVQRRDTMAFLSSMSMGKFKS</sequence>
<dbReference type="AlphaFoldDB" id="A0A9P4TYN0"/>
<keyword evidence="3" id="KW-1185">Reference proteome</keyword>
<accession>A0A9P4TYN0</accession>
<organism evidence="2 3">
    <name type="scientific">Tothia fuscella</name>
    <dbReference type="NCBI Taxonomy" id="1048955"/>
    <lineage>
        <taxon>Eukaryota</taxon>
        <taxon>Fungi</taxon>
        <taxon>Dikarya</taxon>
        <taxon>Ascomycota</taxon>
        <taxon>Pezizomycotina</taxon>
        <taxon>Dothideomycetes</taxon>
        <taxon>Pleosporomycetidae</taxon>
        <taxon>Venturiales</taxon>
        <taxon>Cylindrosympodiaceae</taxon>
        <taxon>Tothia</taxon>
    </lineage>
</organism>
<evidence type="ECO:0000313" key="3">
    <source>
        <dbReference type="Proteomes" id="UP000800235"/>
    </source>
</evidence>
<dbReference type="Proteomes" id="UP000800235">
    <property type="component" value="Unassembled WGS sequence"/>
</dbReference>
<reference evidence="2" key="1">
    <citation type="journal article" date="2020" name="Stud. Mycol.">
        <title>101 Dothideomycetes genomes: a test case for predicting lifestyles and emergence of pathogens.</title>
        <authorList>
            <person name="Haridas S."/>
            <person name="Albert R."/>
            <person name="Binder M."/>
            <person name="Bloem J."/>
            <person name="Labutti K."/>
            <person name="Salamov A."/>
            <person name="Andreopoulos B."/>
            <person name="Baker S."/>
            <person name="Barry K."/>
            <person name="Bills G."/>
            <person name="Bluhm B."/>
            <person name="Cannon C."/>
            <person name="Castanera R."/>
            <person name="Culley D."/>
            <person name="Daum C."/>
            <person name="Ezra D."/>
            <person name="Gonzalez J."/>
            <person name="Henrissat B."/>
            <person name="Kuo A."/>
            <person name="Liang C."/>
            <person name="Lipzen A."/>
            <person name="Lutzoni F."/>
            <person name="Magnuson J."/>
            <person name="Mondo S."/>
            <person name="Nolan M."/>
            <person name="Ohm R."/>
            <person name="Pangilinan J."/>
            <person name="Park H.-J."/>
            <person name="Ramirez L."/>
            <person name="Alfaro M."/>
            <person name="Sun H."/>
            <person name="Tritt A."/>
            <person name="Yoshinaga Y."/>
            <person name="Zwiers L.-H."/>
            <person name="Turgeon B."/>
            <person name="Goodwin S."/>
            <person name="Spatafora J."/>
            <person name="Crous P."/>
            <person name="Grigoriev I."/>
        </authorList>
    </citation>
    <scope>NUCLEOTIDE SEQUENCE</scope>
    <source>
        <strain evidence="2">CBS 130266</strain>
    </source>
</reference>
<comment type="caution">
    <text evidence="2">The sequence shown here is derived from an EMBL/GenBank/DDBJ whole genome shotgun (WGS) entry which is preliminary data.</text>
</comment>